<protein>
    <recommendedName>
        <fullName evidence="8">TATA box binding protein associated factor (TAF) histone-like fold domain-containing protein</fullName>
    </recommendedName>
</protein>
<reference evidence="7" key="1">
    <citation type="submission" date="2014-11" db="EMBL/GenBank/DDBJ databases">
        <authorList>
            <person name="Otto D Thomas"/>
            <person name="Naeem Raeece"/>
        </authorList>
    </citation>
    <scope>NUCLEOTIDE SEQUENCE</scope>
</reference>
<evidence type="ECO:0000256" key="4">
    <source>
        <dbReference type="ARBA" id="ARBA00023163"/>
    </source>
</evidence>
<evidence type="ECO:0000256" key="1">
    <source>
        <dbReference type="ARBA" id="ARBA00004123"/>
    </source>
</evidence>
<keyword evidence="3" id="KW-0805">Transcription regulation</keyword>
<evidence type="ECO:0000313" key="7">
    <source>
        <dbReference type="EMBL" id="CEM52434.1"/>
    </source>
</evidence>
<dbReference type="GO" id="GO:0000124">
    <property type="term" value="C:SAGA complex"/>
    <property type="evidence" value="ECO:0007669"/>
    <property type="project" value="InterPro"/>
</dbReference>
<dbReference type="GO" id="GO:0046695">
    <property type="term" value="C:SLIK (SAGA-like) complex"/>
    <property type="evidence" value="ECO:0007669"/>
    <property type="project" value="InterPro"/>
</dbReference>
<sequence>MISGETVQAVVLGFRHSSGLKLDAAEDVAGFVEYRVRKVIEEAMKIQQRCPGQQQLSALHIEYAMRRLGMEPLYGFSTGGSGSNKRHGTFSKVTVKQGGRSLILLKEEEIDLEKPNLFPIPDPPPDTTLGVHWLLVRGEVPLVEENEVEFPPQVPLDERVKFPFSRGRVATETETQDNQQQNPEKGASGGAAAASAGADRQVNRDVSRPPLPLPLPAGFDALPGSVHGRSSVVGGLGMATAVAAAAGSSSSSSAAAAAVASPVGSPFARQFTDTHFYAGAADVQRITTTGFSAVGAGFGQTERHADRDRDVANPSSSNLLLTVAGPGATTGPGQVAEQALRDNRTRHLEQLFNVPKLAPELQAVLRAVYKAVQDVRQSEGGGG</sequence>
<evidence type="ECO:0008006" key="8">
    <source>
        <dbReference type="Google" id="ProtNLM"/>
    </source>
</evidence>
<dbReference type="Gene3D" id="1.10.20.10">
    <property type="entry name" value="Histone, subunit A"/>
    <property type="match status" value="1"/>
</dbReference>
<gene>
    <name evidence="7" type="ORF">Cvel_11267</name>
</gene>
<accession>A0A0G4I630</accession>
<feature type="compositionally biased region" description="Low complexity" evidence="6">
    <location>
        <begin position="172"/>
        <end position="182"/>
    </location>
</feature>
<keyword evidence="4" id="KW-0804">Transcription</keyword>
<dbReference type="PANTHER" id="PTHR10221">
    <property type="entry name" value="TRANSCRIPTION INITIATION FACTOR TFIID SUBUNIT 6"/>
    <property type="match status" value="1"/>
</dbReference>
<evidence type="ECO:0000256" key="5">
    <source>
        <dbReference type="ARBA" id="ARBA00023242"/>
    </source>
</evidence>
<dbReference type="GO" id="GO:0016251">
    <property type="term" value="F:RNA polymerase II general transcription initiation factor activity"/>
    <property type="evidence" value="ECO:0007669"/>
    <property type="project" value="InterPro"/>
</dbReference>
<evidence type="ECO:0000256" key="2">
    <source>
        <dbReference type="ARBA" id="ARBA00007688"/>
    </source>
</evidence>
<dbReference type="GO" id="GO:0051123">
    <property type="term" value="P:RNA polymerase II preinitiation complex assembly"/>
    <property type="evidence" value="ECO:0007669"/>
    <property type="project" value="TreeGrafter"/>
</dbReference>
<dbReference type="EMBL" id="CDMZ01005242">
    <property type="protein sequence ID" value="CEM52434.1"/>
    <property type="molecule type" value="Genomic_DNA"/>
</dbReference>
<feature type="region of interest" description="Disordered" evidence="6">
    <location>
        <begin position="169"/>
        <end position="211"/>
    </location>
</feature>
<comment type="similarity">
    <text evidence="2">Belongs to the TAF6 family.</text>
</comment>
<dbReference type="InterPro" id="IPR009072">
    <property type="entry name" value="Histone-fold"/>
</dbReference>
<keyword evidence="5" id="KW-0539">Nucleus</keyword>
<dbReference type="GO" id="GO:0005669">
    <property type="term" value="C:transcription factor TFIID complex"/>
    <property type="evidence" value="ECO:0007669"/>
    <property type="project" value="InterPro"/>
</dbReference>
<evidence type="ECO:0000256" key="6">
    <source>
        <dbReference type="SAM" id="MobiDB-lite"/>
    </source>
</evidence>
<dbReference type="GO" id="GO:0003713">
    <property type="term" value="F:transcription coactivator activity"/>
    <property type="evidence" value="ECO:0007669"/>
    <property type="project" value="TreeGrafter"/>
</dbReference>
<dbReference type="InterPro" id="IPR037796">
    <property type="entry name" value="TAF6"/>
</dbReference>
<dbReference type="GO" id="GO:0046982">
    <property type="term" value="F:protein heterodimerization activity"/>
    <property type="evidence" value="ECO:0007669"/>
    <property type="project" value="InterPro"/>
</dbReference>
<dbReference type="VEuPathDB" id="CryptoDB:Cvel_11267"/>
<dbReference type="PANTHER" id="PTHR10221:SF9">
    <property type="entry name" value="TRANSCRIPTION INITIATION FACTOR TFIID SUBUNIT 6"/>
    <property type="match status" value="1"/>
</dbReference>
<proteinExistence type="inferred from homology"/>
<evidence type="ECO:0000256" key="3">
    <source>
        <dbReference type="ARBA" id="ARBA00023015"/>
    </source>
</evidence>
<organism evidence="7">
    <name type="scientific">Chromera velia CCMP2878</name>
    <dbReference type="NCBI Taxonomy" id="1169474"/>
    <lineage>
        <taxon>Eukaryota</taxon>
        <taxon>Sar</taxon>
        <taxon>Alveolata</taxon>
        <taxon>Colpodellida</taxon>
        <taxon>Chromeraceae</taxon>
        <taxon>Chromera</taxon>
    </lineage>
</organism>
<comment type="subcellular location">
    <subcellularLocation>
        <location evidence="1">Nucleus</location>
    </subcellularLocation>
</comment>
<dbReference type="AlphaFoldDB" id="A0A0G4I630"/>
<name>A0A0G4I630_9ALVE</name>